<feature type="region of interest" description="Disordered" evidence="3">
    <location>
        <begin position="229"/>
        <end position="269"/>
    </location>
</feature>
<dbReference type="InterPro" id="IPR004302">
    <property type="entry name" value="Cellulose/chitin-bd_N"/>
</dbReference>
<dbReference type="InterPro" id="IPR008965">
    <property type="entry name" value="CBM2/CBM3_carb-bd_dom_sf"/>
</dbReference>
<dbReference type="CDD" id="cd21177">
    <property type="entry name" value="LPMO_AA10"/>
    <property type="match status" value="1"/>
</dbReference>
<dbReference type="Proteomes" id="UP000466345">
    <property type="component" value="Unassembled WGS sequence"/>
</dbReference>
<evidence type="ECO:0000256" key="3">
    <source>
        <dbReference type="SAM" id="MobiDB-lite"/>
    </source>
</evidence>
<dbReference type="EMBL" id="WEGJ01000013">
    <property type="protein sequence ID" value="MQY13525.1"/>
    <property type="molecule type" value="Genomic_DNA"/>
</dbReference>
<reference evidence="6 7" key="1">
    <citation type="submission" date="2019-10" db="EMBL/GenBank/DDBJ databases">
        <title>Streptomyces smaragdinus sp. nov. and Streptomyces fabii sp. nov., isolated from the gut of fungus growing-termite Macrotermes natalensis.</title>
        <authorList>
            <person name="Schwitalla J."/>
            <person name="Benndorf R."/>
            <person name="Martin K."/>
            <person name="De Beer W."/>
            <person name="Kaster A.-K."/>
            <person name="Vollmers J."/>
            <person name="Poulsen M."/>
            <person name="Beemelmanns C."/>
        </authorList>
    </citation>
    <scope>NUCLEOTIDE SEQUENCE [LARGE SCALE GENOMIC DNA]</scope>
    <source>
        <strain evidence="6 7">RB5</strain>
    </source>
</reference>
<dbReference type="PANTHER" id="PTHR34823">
    <property type="entry name" value="GLCNAC-BINDING PROTEIN A"/>
    <property type="match status" value="1"/>
</dbReference>
<dbReference type="InterPro" id="IPR051024">
    <property type="entry name" value="GlcNAc_Chitin_IntDeg"/>
</dbReference>
<dbReference type="InterPro" id="IPR014756">
    <property type="entry name" value="Ig_E-set"/>
</dbReference>
<feature type="compositionally biased region" description="Gly residues" evidence="3">
    <location>
        <begin position="229"/>
        <end position="244"/>
    </location>
</feature>
<feature type="signal peptide" evidence="4">
    <location>
        <begin position="1"/>
        <end position="29"/>
    </location>
</feature>
<feature type="compositionally biased region" description="Low complexity" evidence="3">
    <location>
        <begin position="253"/>
        <end position="269"/>
    </location>
</feature>
<feature type="chain" id="PRO_5038666265" evidence="4">
    <location>
        <begin position="30"/>
        <end position="360"/>
    </location>
</feature>
<dbReference type="InterPro" id="IPR001919">
    <property type="entry name" value="CBD2"/>
</dbReference>
<dbReference type="GO" id="GO:0030247">
    <property type="term" value="F:polysaccharide binding"/>
    <property type="evidence" value="ECO:0007669"/>
    <property type="project" value="UniProtKB-UniRule"/>
</dbReference>
<dbReference type="InterPro" id="IPR012291">
    <property type="entry name" value="CBM2_carb-bd_dom_sf"/>
</dbReference>
<sequence length="360" mass="37815">MLTRLRRPKPLVSLLAVLATLATALVAFSASPAAAHGAMMTPGSRTYLCWQDGLTPQGNIVPVNPACQTAVATSGANSLYNWFSVLRSDGAGRTRGFIPDGQLCSGGNPNFTGYNNTNVNWPVTHLTAGANWQFKYSNWAAHPGTFHMYVTKSTYDPSKPLAWSDLEDTPFLSVTNPAMVGSPGSNDGHYYWNGNLPNKSGRHLIYSVWTRSDSQETFYGCSDVTFDGGNGEVTGVGQPGSGDPGDGDPGDGDPPTGTQTCTATQRTTGSWTGGYQGEVTIKNTGTAPLPSWMVHATLPSGARIDSLWNGTYTLSGTNLTVHNAAWNATVAPGATTTYGFVVQGADAPASAPALTCMTSM</sequence>
<dbReference type="Pfam" id="PF00553">
    <property type="entry name" value="CBM_2"/>
    <property type="match status" value="1"/>
</dbReference>
<keyword evidence="7" id="KW-1185">Reference proteome</keyword>
<feature type="domain" description="CBM2" evidence="5">
    <location>
        <begin position="254"/>
        <end position="359"/>
    </location>
</feature>
<evidence type="ECO:0000313" key="6">
    <source>
        <dbReference type="EMBL" id="MQY13525.1"/>
    </source>
</evidence>
<dbReference type="Pfam" id="PF03067">
    <property type="entry name" value="LPMO_10"/>
    <property type="match status" value="1"/>
</dbReference>
<comment type="caution">
    <text evidence="6">The sequence shown here is derived from an EMBL/GenBank/DDBJ whole genome shotgun (WGS) entry which is preliminary data.</text>
</comment>
<keyword evidence="2" id="KW-0624">Polysaccharide degradation</keyword>
<dbReference type="SMART" id="SM00637">
    <property type="entry name" value="CBD_II"/>
    <property type="match status" value="1"/>
</dbReference>
<evidence type="ECO:0000259" key="5">
    <source>
        <dbReference type="PROSITE" id="PS51173"/>
    </source>
</evidence>
<dbReference type="PANTHER" id="PTHR34823:SF1">
    <property type="entry name" value="CHITIN-BINDING TYPE-4 DOMAIN-CONTAINING PROTEIN"/>
    <property type="match status" value="1"/>
</dbReference>
<dbReference type="AlphaFoldDB" id="A0A7K0CJ64"/>
<dbReference type="Gene3D" id="2.70.50.50">
    <property type="entry name" value="chitin-binding protein cbp21"/>
    <property type="match status" value="1"/>
</dbReference>
<dbReference type="PROSITE" id="PS51173">
    <property type="entry name" value="CBM2"/>
    <property type="match status" value="1"/>
</dbReference>
<protein>
    <submittedName>
        <fullName evidence="6">GlcNAc-binding protein A</fullName>
    </submittedName>
</protein>
<dbReference type="GO" id="GO:0004553">
    <property type="term" value="F:hydrolase activity, hydrolyzing O-glycosyl compounds"/>
    <property type="evidence" value="ECO:0007669"/>
    <property type="project" value="InterPro"/>
</dbReference>
<keyword evidence="1 4" id="KW-0732">Signal</keyword>
<evidence type="ECO:0000313" key="7">
    <source>
        <dbReference type="Proteomes" id="UP000466345"/>
    </source>
</evidence>
<dbReference type="SUPFAM" id="SSF49384">
    <property type="entry name" value="Carbohydrate-binding domain"/>
    <property type="match status" value="1"/>
</dbReference>
<evidence type="ECO:0000256" key="2">
    <source>
        <dbReference type="ARBA" id="ARBA00023326"/>
    </source>
</evidence>
<gene>
    <name evidence="6" type="primary">gbpA_4</name>
    <name evidence="6" type="ORF">SRB5_36730</name>
</gene>
<keyword evidence="2" id="KW-0119">Carbohydrate metabolism</keyword>
<organism evidence="6 7">
    <name type="scientific">Streptomyces smaragdinus</name>
    <dbReference type="NCBI Taxonomy" id="2585196"/>
    <lineage>
        <taxon>Bacteria</taxon>
        <taxon>Bacillati</taxon>
        <taxon>Actinomycetota</taxon>
        <taxon>Actinomycetes</taxon>
        <taxon>Kitasatosporales</taxon>
        <taxon>Streptomycetaceae</taxon>
        <taxon>Streptomyces</taxon>
    </lineage>
</organism>
<dbReference type="Gene3D" id="2.60.40.290">
    <property type="match status" value="1"/>
</dbReference>
<dbReference type="GO" id="GO:0000272">
    <property type="term" value="P:polysaccharide catabolic process"/>
    <property type="evidence" value="ECO:0007669"/>
    <property type="project" value="UniProtKB-KW"/>
</dbReference>
<proteinExistence type="predicted"/>
<accession>A0A7K0CJ64</accession>
<dbReference type="OrthoDB" id="5179374at2"/>
<dbReference type="SUPFAM" id="SSF81296">
    <property type="entry name" value="E set domains"/>
    <property type="match status" value="1"/>
</dbReference>
<evidence type="ECO:0000256" key="4">
    <source>
        <dbReference type="SAM" id="SignalP"/>
    </source>
</evidence>
<dbReference type="RefSeq" id="WP_153453328.1">
    <property type="nucleotide sequence ID" value="NZ_WEGJ01000013.1"/>
</dbReference>
<evidence type="ECO:0000256" key="1">
    <source>
        <dbReference type="ARBA" id="ARBA00022729"/>
    </source>
</evidence>
<name>A0A7K0CJ64_9ACTN</name>